<protein>
    <submittedName>
        <fullName evidence="8">Ethylene-responsive transcription factor protein</fullName>
    </submittedName>
</protein>
<feature type="domain" description="AP2/ERF" evidence="7">
    <location>
        <begin position="11"/>
        <end position="68"/>
    </location>
</feature>
<evidence type="ECO:0000256" key="1">
    <source>
        <dbReference type="ARBA" id="ARBA00004123"/>
    </source>
</evidence>
<accession>A0A7J6VEC9</accession>
<dbReference type="PRINTS" id="PR00367">
    <property type="entry name" value="ETHRSPELEMNT"/>
</dbReference>
<dbReference type="EMBL" id="JABWDY010034418">
    <property type="protein sequence ID" value="KAF5182682.1"/>
    <property type="molecule type" value="Genomic_DNA"/>
</dbReference>
<dbReference type="GO" id="GO:0005634">
    <property type="term" value="C:nucleus"/>
    <property type="evidence" value="ECO:0007669"/>
    <property type="project" value="UniProtKB-SubCell"/>
</dbReference>
<feature type="region of interest" description="Disordered" evidence="6">
    <location>
        <begin position="60"/>
        <end position="145"/>
    </location>
</feature>
<feature type="compositionally biased region" description="Low complexity" evidence="6">
    <location>
        <begin position="96"/>
        <end position="114"/>
    </location>
</feature>
<dbReference type="PROSITE" id="PS51032">
    <property type="entry name" value="AP2_ERF"/>
    <property type="match status" value="1"/>
</dbReference>
<gene>
    <name evidence="8" type="ORF">FRX31_027731</name>
</gene>
<comment type="caution">
    <text evidence="8">The sequence shown here is derived from an EMBL/GenBank/DDBJ whole genome shotgun (WGS) entry which is preliminary data.</text>
</comment>
<organism evidence="8 9">
    <name type="scientific">Thalictrum thalictroides</name>
    <name type="common">Rue-anemone</name>
    <name type="synonym">Anemone thalictroides</name>
    <dbReference type="NCBI Taxonomy" id="46969"/>
    <lineage>
        <taxon>Eukaryota</taxon>
        <taxon>Viridiplantae</taxon>
        <taxon>Streptophyta</taxon>
        <taxon>Embryophyta</taxon>
        <taxon>Tracheophyta</taxon>
        <taxon>Spermatophyta</taxon>
        <taxon>Magnoliopsida</taxon>
        <taxon>Ranunculales</taxon>
        <taxon>Ranunculaceae</taxon>
        <taxon>Thalictroideae</taxon>
        <taxon>Thalictrum</taxon>
    </lineage>
</organism>
<dbReference type="InterPro" id="IPR036955">
    <property type="entry name" value="AP2/ERF_dom_sf"/>
</dbReference>
<dbReference type="AlphaFoldDB" id="A0A7J6VEC9"/>
<dbReference type="PANTHER" id="PTHR31677">
    <property type="entry name" value="AP2 DOMAIN CLASS TRANSCRIPTION FACTOR"/>
    <property type="match status" value="1"/>
</dbReference>
<evidence type="ECO:0000256" key="4">
    <source>
        <dbReference type="ARBA" id="ARBA00023163"/>
    </source>
</evidence>
<evidence type="ECO:0000313" key="9">
    <source>
        <dbReference type="Proteomes" id="UP000554482"/>
    </source>
</evidence>
<dbReference type="OrthoDB" id="1931494at2759"/>
<reference evidence="8 9" key="1">
    <citation type="submission" date="2020-06" db="EMBL/GenBank/DDBJ databases">
        <title>Transcriptomic and genomic resources for Thalictrum thalictroides and T. hernandezii: Facilitating candidate gene discovery in an emerging model plant lineage.</title>
        <authorList>
            <person name="Arias T."/>
            <person name="Riano-Pachon D.M."/>
            <person name="Di Stilio V.S."/>
        </authorList>
    </citation>
    <scope>NUCLEOTIDE SEQUENCE [LARGE SCALE GENOMIC DNA]</scope>
    <source>
        <strain evidence="9">cv. WT478/WT964</strain>
        <tissue evidence="8">Leaves</tissue>
    </source>
</reference>
<dbReference type="Pfam" id="PF00847">
    <property type="entry name" value="AP2"/>
    <property type="match status" value="1"/>
</dbReference>
<feature type="compositionally biased region" description="Polar residues" evidence="6">
    <location>
        <begin position="86"/>
        <end position="95"/>
    </location>
</feature>
<sequence length="190" mass="20394">MASSRVGGEGHYRGVRKRPWGRYAAEIRDPWKKTRVWLGTFDTPEEAALAYDGAARSLRGNKARTNFPAPPLPPPPPPPPPLAQLVQLNRSSAAGSLSLDLNDLPSSSSSSSSNINVHHHAGPSTSLALGHDFLQPRPPPPPSSVVVVPKCEQVDLDIKSFNQVEPAASSFFGTVKRGLCIDLNQPPPPF</sequence>
<evidence type="ECO:0000256" key="6">
    <source>
        <dbReference type="SAM" id="MobiDB-lite"/>
    </source>
</evidence>
<keyword evidence="5" id="KW-0539">Nucleus</keyword>
<dbReference type="SUPFAM" id="SSF54171">
    <property type="entry name" value="DNA-binding domain"/>
    <property type="match status" value="1"/>
</dbReference>
<dbReference type="PANTHER" id="PTHR31677:SF202">
    <property type="entry name" value="ETHYLENE-RESPONSIVE TRANSCRIPTION FACTOR 12"/>
    <property type="match status" value="1"/>
</dbReference>
<evidence type="ECO:0000256" key="5">
    <source>
        <dbReference type="ARBA" id="ARBA00023242"/>
    </source>
</evidence>
<dbReference type="Gene3D" id="3.30.730.10">
    <property type="entry name" value="AP2/ERF domain"/>
    <property type="match status" value="1"/>
</dbReference>
<dbReference type="Proteomes" id="UP000554482">
    <property type="component" value="Unassembled WGS sequence"/>
</dbReference>
<dbReference type="CDD" id="cd00018">
    <property type="entry name" value="AP2"/>
    <property type="match status" value="1"/>
</dbReference>
<dbReference type="FunFam" id="3.30.730.10:FF:000001">
    <property type="entry name" value="Ethylene-responsive transcription factor 2"/>
    <property type="match status" value="1"/>
</dbReference>
<evidence type="ECO:0000256" key="2">
    <source>
        <dbReference type="ARBA" id="ARBA00023015"/>
    </source>
</evidence>
<keyword evidence="4" id="KW-0804">Transcription</keyword>
<proteinExistence type="predicted"/>
<keyword evidence="2" id="KW-0805">Transcription regulation</keyword>
<dbReference type="InterPro" id="IPR016177">
    <property type="entry name" value="DNA-bd_dom_sf"/>
</dbReference>
<dbReference type="GO" id="GO:0003677">
    <property type="term" value="F:DNA binding"/>
    <property type="evidence" value="ECO:0007669"/>
    <property type="project" value="UniProtKB-KW"/>
</dbReference>
<keyword evidence="9" id="KW-1185">Reference proteome</keyword>
<dbReference type="InterPro" id="IPR001471">
    <property type="entry name" value="AP2/ERF_dom"/>
</dbReference>
<feature type="compositionally biased region" description="Pro residues" evidence="6">
    <location>
        <begin position="68"/>
        <end position="82"/>
    </location>
</feature>
<keyword evidence="3" id="KW-0238">DNA-binding</keyword>
<dbReference type="GO" id="GO:0003700">
    <property type="term" value="F:DNA-binding transcription factor activity"/>
    <property type="evidence" value="ECO:0007669"/>
    <property type="project" value="InterPro"/>
</dbReference>
<name>A0A7J6VEC9_THATH</name>
<comment type="subcellular location">
    <subcellularLocation>
        <location evidence="1">Nucleus</location>
    </subcellularLocation>
</comment>
<evidence type="ECO:0000256" key="3">
    <source>
        <dbReference type="ARBA" id="ARBA00023125"/>
    </source>
</evidence>
<dbReference type="SMART" id="SM00380">
    <property type="entry name" value="AP2"/>
    <property type="match status" value="1"/>
</dbReference>
<evidence type="ECO:0000313" key="8">
    <source>
        <dbReference type="EMBL" id="KAF5182682.1"/>
    </source>
</evidence>
<evidence type="ECO:0000259" key="7">
    <source>
        <dbReference type="PROSITE" id="PS51032"/>
    </source>
</evidence>